<gene>
    <name evidence="1" type="ORF">B0J12DRAFT_670558</name>
</gene>
<dbReference type="EMBL" id="JAGTJR010000020">
    <property type="protein sequence ID" value="KAH7044500.1"/>
    <property type="molecule type" value="Genomic_DNA"/>
</dbReference>
<keyword evidence="2" id="KW-1185">Reference proteome</keyword>
<sequence>MLVYVWDGTTSGQCFDFAHFDLLLTALCLSPCTDKIENSDPVGLQVATPYRCGNGRPSNPAGNITLFTQRPPGQQCRKPQAAPAEPHKRLDRILKRAIALICHAVKDNQAPRNPVQAVQIDMKLLQCRKGGSGRARAATISDDPHHALNTATLQQRPHSCGGYAGCLTVALEDLEVHARIIRQLNRPVFLVLRSRSDHLSDSEADPYQPAGIEGLDQLLCGESGHRVSPFADQHIPPVALFRPARR</sequence>
<evidence type="ECO:0000313" key="2">
    <source>
        <dbReference type="Proteomes" id="UP000774617"/>
    </source>
</evidence>
<protein>
    <submittedName>
        <fullName evidence="1">Uncharacterized protein</fullName>
    </submittedName>
</protein>
<evidence type="ECO:0000313" key="1">
    <source>
        <dbReference type="EMBL" id="KAH7044500.1"/>
    </source>
</evidence>
<comment type="caution">
    <text evidence="1">The sequence shown here is derived from an EMBL/GenBank/DDBJ whole genome shotgun (WGS) entry which is preliminary data.</text>
</comment>
<name>A0ABQ8G5A7_9PEZI</name>
<organism evidence="1 2">
    <name type="scientific">Macrophomina phaseolina</name>
    <dbReference type="NCBI Taxonomy" id="35725"/>
    <lineage>
        <taxon>Eukaryota</taxon>
        <taxon>Fungi</taxon>
        <taxon>Dikarya</taxon>
        <taxon>Ascomycota</taxon>
        <taxon>Pezizomycotina</taxon>
        <taxon>Dothideomycetes</taxon>
        <taxon>Dothideomycetes incertae sedis</taxon>
        <taxon>Botryosphaeriales</taxon>
        <taxon>Botryosphaeriaceae</taxon>
        <taxon>Macrophomina</taxon>
    </lineage>
</organism>
<accession>A0ABQ8G5A7</accession>
<reference evidence="1 2" key="1">
    <citation type="journal article" date="2021" name="Nat. Commun.">
        <title>Genetic determinants of endophytism in the Arabidopsis root mycobiome.</title>
        <authorList>
            <person name="Mesny F."/>
            <person name="Miyauchi S."/>
            <person name="Thiergart T."/>
            <person name="Pickel B."/>
            <person name="Atanasova L."/>
            <person name="Karlsson M."/>
            <person name="Huettel B."/>
            <person name="Barry K.W."/>
            <person name="Haridas S."/>
            <person name="Chen C."/>
            <person name="Bauer D."/>
            <person name="Andreopoulos W."/>
            <person name="Pangilinan J."/>
            <person name="LaButti K."/>
            <person name="Riley R."/>
            <person name="Lipzen A."/>
            <person name="Clum A."/>
            <person name="Drula E."/>
            <person name="Henrissat B."/>
            <person name="Kohler A."/>
            <person name="Grigoriev I.V."/>
            <person name="Martin F.M."/>
            <person name="Hacquard S."/>
        </authorList>
    </citation>
    <scope>NUCLEOTIDE SEQUENCE [LARGE SCALE GENOMIC DNA]</scope>
    <source>
        <strain evidence="1 2">MPI-SDFR-AT-0080</strain>
    </source>
</reference>
<dbReference type="Proteomes" id="UP000774617">
    <property type="component" value="Unassembled WGS sequence"/>
</dbReference>
<proteinExistence type="predicted"/>